<protein>
    <submittedName>
        <fullName evidence="10">ABC transporter, ATP-binding protein</fullName>
    </submittedName>
</protein>
<evidence type="ECO:0000259" key="8">
    <source>
        <dbReference type="PROSITE" id="PS50893"/>
    </source>
</evidence>
<dbReference type="SMART" id="SM00382">
    <property type="entry name" value="AAA"/>
    <property type="match status" value="1"/>
</dbReference>
<dbReference type="InterPro" id="IPR036640">
    <property type="entry name" value="ABC1_TM_sf"/>
</dbReference>
<dbReference type="GO" id="GO:0005886">
    <property type="term" value="C:plasma membrane"/>
    <property type="evidence" value="ECO:0007669"/>
    <property type="project" value="UniProtKB-SubCell"/>
</dbReference>
<feature type="transmembrane region" description="Helical" evidence="7">
    <location>
        <begin position="154"/>
        <end position="173"/>
    </location>
</feature>
<feature type="transmembrane region" description="Helical" evidence="7">
    <location>
        <begin position="268"/>
        <end position="286"/>
    </location>
</feature>
<gene>
    <name evidence="10" type="ordered locus">CJA_3260</name>
</gene>
<dbReference type="OrthoDB" id="9806127at2"/>
<feature type="transmembrane region" description="Helical" evidence="7">
    <location>
        <begin position="16"/>
        <end position="36"/>
    </location>
</feature>
<dbReference type="Pfam" id="PF00005">
    <property type="entry name" value="ABC_tran"/>
    <property type="match status" value="1"/>
</dbReference>
<keyword evidence="6 7" id="KW-0472">Membrane</keyword>
<dbReference type="SUPFAM" id="SSF52540">
    <property type="entry name" value="P-loop containing nucleoside triphosphate hydrolases"/>
    <property type="match status" value="1"/>
</dbReference>
<dbReference type="GO" id="GO:0140359">
    <property type="term" value="F:ABC-type transporter activity"/>
    <property type="evidence" value="ECO:0007669"/>
    <property type="project" value="InterPro"/>
</dbReference>
<evidence type="ECO:0000256" key="3">
    <source>
        <dbReference type="ARBA" id="ARBA00022741"/>
    </source>
</evidence>
<evidence type="ECO:0000259" key="9">
    <source>
        <dbReference type="PROSITE" id="PS50929"/>
    </source>
</evidence>
<dbReference type="InterPro" id="IPR039421">
    <property type="entry name" value="Type_1_exporter"/>
</dbReference>
<dbReference type="InterPro" id="IPR027417">
    <property type="entry name" value="P-loop_NTPase"/>
</dbReference>
<evidence type="ECO:0000313" key="10">
    <source>
        <dbReference type="EMBL" id="ACE84198.1"/>
    </source>
</evidence>
<dbReference type="Gene3D" id="1.20.1560.10">
    <property type="entry name" value="ABC transporter type 1, transmembrane domain"/>
    <property type="match status" value="1"/>
</dbReference>
<evidence type="ECO:0000313" key="11">
    <source>
        <dbReference type="Proteomes" id="UP000001036"/>
    </source>
</evidence>
<dbReference type="GO" id="GO:0016887">
    <property type="term" value="F:ATP hydrolysis activity"/>
    <property type="evidence" value="ECO:0007669"/>
    <property type="project" value="InterPro"/>
</dbReference>
<feature type="transmembrane region" description="Helical" evidence="7">
    <location>
        <begin position="129"/>
        <end position="148"/>
    </location>
</feature>
<name>B3PEF8_CELJU</name>
<dbReference type="Proteomes" id="UP000001036">
    <property type="component" value="Chromosome"/>
</dbReference>
<proteinExistence type="predicted"/>
<dbReference type="HOGENOM" id="CLU_482093_0_0_6"/>
<comment type="subcellular location">
    <subcellularLocation>
        <location evidence="1">Cell membrane</location>
        <topology evidence="1">Multi-pass membrane protein</topology>
    </subcellularLocation>
</comment>
<sequence length="565" mass="62365">MTPLVIFFRQRKLHMLFLVLLVIAVSSFAIVVPLAFSVVTDFILPQGYVVHFSLMIGLLLAMVAVRMLANFAQDYFFMKSRFLFEKWVLWRVMGKTLHARASAPGNAGDDVVARFSTFITNFQFNFSELFYFLLYSLFVSTLVLLILAYASIPFLALSLVFLGAHYLNLIAHLGQAKALSARYVDTKNQMNARIGNLLSSKKIINVFGLNRYVESLLGKDTEPLYAAYYQRELVVNRQELIQSFLKNLLFVLLLLVGIVAVLDEQLTMALVLLCILLVGFVYDPIYRLNAITKAYADCKAQLQALLGEACADKNTATDYRLATLPVQDLQRIELSGVSLHRGQQALFTGINIRLEPGKIYLIDGPSGTGKSSLLRLIAGLESPSHGKALWNGIAIPAFLEKAYPSLHYCPQQIYWAEASLVDNLGLFAETVNLESIQQALDKASCHFANTGFSLEDSGARNWSGGQLRRLGLARAFYSNASVLLLDEPTANLDVVTERQILAVLREEAKQKIVVLCTHSPALKLLADVCIDLQKGSVSERSASGKSIEGRITGAAVNGGETGHGH</sequence>
<keyword evidence="2 7" id="KW-0812">Transmembrane</keyword>
<keyword evidence="3" id="KW-0547">Nucleotide-binding</keyword>
<dbReference type="InterPro" id="IPR003439">
    <property type="entry name" value="ABC_transporter-like_ATP-bd"/>
</dbReference>
<dbReference type="PROSITE" id="PS50929">
    <property type="entry name" value="ABC_TM1F"/>
    <property type="match status" value="1"/>
</dbReference>
<accession>B3PEF8</accession>
<feature type="domain" description="ABC transporter" evidence="8">
    <location>
        <begin position="324"/>
        <end position="559"/>
    </location>
</feature>
<evidence type="ECO:0000256" key="1">
    <source>
        <dbReference type="ARBA" id="ARBA00004651"/>
    </source>
</evidence>
<dbReference type="Pfam" id="PF00664">
    <property type="entry name" value="ABC_membrane"/>
    <property type="match status" value="1"/>
</dbReference>
<dbReference type="KEGG" id="cja:CJA_3260"/>
<dbReference type="PROSITE" id="PS50893">
    <property type="entry name" value="ABC_TRANSPORTER_2"/>
    <property type="match status" value="1"/>
</dbReference>
<reference evidence="10 11" key="1">
    <citation type="journal article" date="2008" name="J. Bacteriol.">
        <title>Insights into plant cell wall degradation from the genome sequence of the soil bacterium Cellvibrio japonicus.</title>
        <authorList>
            <person name="Deboy R.T."/>
            <person name="Mongodin E.F."/>
            <person name="Fouts D.E."/>
            <person name="Tailford L.E."/>
            <person name="Khouri H."/>
            <person name="Emerson J.B."/>
            <person name="Mohamoud Y."/>
            <person name="Watkins K."/>
            <person name="Henrissat B."/>
            <person name="Gilbert H.J."/>
            <person name="Nelson K.E."/>
        </authorList>
    </citation>
    <scope>NUCLEOTIDE SEQUENCE [LARGE SCALE GENOMIC DNA]</scope>
    <source>
        <strain evidence="10 11">Ueda107</strain>
    </source>
</reference>
<keyword evidence="4 10" id="KW-0067">ATP-binding</keyword>
<dbReference type="PANTHER" id="PTHR24221">
    <property type="entry name" value="ATP-BINDING CASSETTE SUB-FAMILY B"/>
    <property type="match status" value="1"/>
</dbReference>
<keyword evidence="5 7" id="KW-1133">Transmembrane helix</keyword>
<dbReference type="InterPro" id="IPR003593">
    <property type="entry name" value="AAA+_ATPase"/>
</dbReference>
<dbReference type="PANTHER" id="PTHR24221:SF654">
    <property type="entry name" value="ATP-BINDING CASSETTE SUB-FAMILY B MEMBER 6"/>
    <property type="match status" value="1"/>
</dbReference>
<evidence type="ECO:0000256" key="6">
    <source>
        <dbReference type="ARBA" id="ARBA00023136"/>
    </source>
</evidence>
<evidence type="ECO:0000256" key="5">
    <source>
        <dbReference type="ARBA" id="ARBA00022989"/>
    </source>
</evidence>
<feature type="transmembrane region" description="Helical" evidence="7">
    <location>
        <begin position="244"/>
        <end position="262"/>
    </location>
</feature>
<dbReference type="eggNOG" id="COG1132">
    <property type="taxonomic scope" value="Bacteria"/>
</dbReference>
<evidence type="ECO:0000256" key="2">
    <source>
        <dbReference type="ARBA" id="ARBA00022692"/>
    </source>
</evidence>
<dbReference type="CDD" id="cd03228">
    <property type="entry name" value="ABCC_MRP_Like"/>
    <property type="match status" value="1"/>
</dbReference>
<evidence type="ECO:0000256" key="4">
    <source>
        <dbReference type="ARBA" id="ARBA00022840"/>
    </source>
</evidence>
<dbReference type="GO" id="GO:0005524">
    <property type="term" value="F:ATP binding"/>
    <property type="evidence" value="ECO:0007669"/>
    <property type="project" value="UniProtKB-KW"/>
</dbReference>
<dbReference type="Gene3D" id="3.40.50.300">
    <property type="entry name" value="P-loop containing nucleotide triphosphate hydrolases"/>
    <property type="match status" value="1"/>
</dbReference>
<dbReference type="AlphaFoldDB" id="B3PEF8"/>
<feature type="transmembrane region" description="Helical" evidence="7">
    <location>
        <begin position="48"/>
        <end position="69"/>
    </location>
</feature>
<organism evidence="10 11">
    <name type="scientific">Cellvibrio japonicus (strain Ueda107)</name>
    <name type="common">Pseudomonas fluorescens subsp. cellulosa</name>
    <dbReference type="NCBI Taxonomy" id="498211"/>
    <lineage>
        <taxon>Bacteria</taxon>
        <taxon>Pseudomonadati</taxon>
        <taxon>Pseudomonadota</taxon>
        <taxon>Gammaproteobacteria</taxon>
        <taxon>Cellvibrionales</taxon>
        <taxon>Cellvibrionaceae</taxon>
        <taxon>Cellvibrio</taxon>
    </lineage>
</organism>
<evidence type="ECO:0000256" key="7">
    <source>
        <dbReference type="SAM" id="Phobius"/>
    </source>
</evidence>
<dbReference type="InterPro" id="IPR011527">
    <property type="entry name" value="ABC1_TM_dom"/>
</dbReference>
<keyword evidence="11" id="KW-1185">Reference proteome</keyword>
<dbReference type="SUPFAM" id="SSF90123">
    <property type="entry name" value="ABC transporter transmembrane region"/>
    <property type="match status" value="1"/>
</dbReference>
<dbReference type="GO" id="GO:0034040">
    <property type="term" value="F:ATPase-coupled lipid transmembrane transporter activity"/>
    <property type="evidence" value="ECO:0007669"/>
    <property type="project" value="TreeGrafter"/>
</dbReference>
<dbReference type="EMBL" id="CP000934">
    <property type="protein sequence ID" value="ACE84198.1"/>
    <property type="molecule type" value="Genomic_DNA"/>
</dbReference>
<feature type="domain" description="ABC transmembrane type-1" evidence="9">
    <location>
        <begin position="16"/>
        <end position="297"/>
    </location>
</feature>
<dbReference type="STRING" id="498211.CJA_3260"/>
<dbReference type="RefSeq" id="WP_012488836.1">
    <property type="nucleotide sequence ID" value="NC_010995.1"/>
</dbReference>